<dbReference type="Proteomes" id="UP001187471">
    <property type="component" value="Unassembled WGS sequence"/>
</dbReference>
<evidence type="ECO:0000313" key="2">
    <source>
        <dbReference type="EMBL" id="KAK2995967.1"/>
    </source>
</evidence>
<sequence>MKYACKQFDGKTNFGIWQSTMKDILMQQGLLKPLLGNKPESMDQDDCEEIQAKAEEGETTGGDKGSEGGGMDLNLGTPEPVLSAIRSTSDPRPTAAVAVVGASPKVRRSENEVVMNDLEKEKGDEAKFAEVSKLLEEVITERNRHFYCIVKLALLVHHEPLDGGAELEELGELVVGAGHVDAGAGAEDEMGWLNLCYGAYDILHPIPDDNIWSEDGAMKGLALHNLEDCWVGQGSRVERRLVSLNLVLSVKQVAQSDAQTVERLVTTKEHVKEHLTKAKKTNVGSASQINLKSNTFVSLVAQGGANVDVDALLYSWES</sequence>
<evidence type="ECO:0000256" key="1">
    <source>
        <dbReference type="SAM" id="MobiDB-lite"/>
    </source>
</evidence>
<evidence type="ECO:0000313" key="3">
    <source>
        <dbReference type="Proteomes" id="UP001187471"/>
    </source>
</evidence>
<evidence type="ECO:0008006" key="4">
    <source>
        <dbReference type="Google" id="ProtNLM"/>
    </source>
</evidence>
<keyword evidence="3" id="KW-1185">Reference proteome</keyword>
<accession>A0AA88S4W0</accession>
<protein>
    <recommendedName>
        <fullName evidence="4">Zinc finger, CCHC-type</fullName>
    </recommendedName>
</protein>
<name>A0AA88S4W0_9ASTE</name>
<feature type="region of interest" description="Disordered" evidence="1">
    <location>
        <begin position="36"/>
        <end position="74"/>
    </location>
</feature>
<dbReference type="EMBL" id="JAVXUO010000035">
    <property type="protein sequence ID" value="KAK2995967.1"/>
    <property type="molecule type" value="Genomic_DNA"/>
</dbReference>
<comment type="caution">
    <text evidence="2">The sequence shown here is derived from an EMBL/GenBank/DDBJ whole genome shotgun (WGS) entry which is preliminary data.</text>
</comment>
<dbReference type="AlphaFoldDB" id="A0AA88S4W0"/>
<gene>
    <name evidence="2" type="ORF">RJ640_026006</name>
</gene>
<organism evidence="2 3">
    <name type="scientific">Escallonia rubra</name>
    <dbReference type="NCBI Taxonomy" id="112253"/>
    <lineage>
        <taxon>Eukaryota</taxon>
        <taxon>Viridiplantae</taxon>
        <taxon>Streptophyta</taxon>
        <taxon>Embryophyta</taxon>
        <taxon>Tracheophyta</taxon>
        <taxon>Spermatophyta</taxon>
        <taxon>Magnoliopsida</taxon>
        <taxon>eudicotyledons</taxon>
        <taxon>Gunneridae</taxon>
        <taxon>Pentapetalae</taxon>
        <taxon>asterids</taxon>
        <taxon>campanulids</taxon>
        <taxon>Escalloniales</taxon>
        <taxon>Escalloniaceae</taxon>
        <taxon>Escallonia</taxon>
    </lineage>
</organism>
<reference evidence="2" key="1">
    <citation type="submission" date="2022-12" db="EMBL/GenBank/DDBJ databases">
        <title>Draft genome assemblies for two species of Escallonia (Escalloniales).</title>
        <authorList>
            <person name="Chanderbali A."/>
            <person name="Dervinis C."/>
            <person name="Anghel I."/>
            <person name="Soltis D."/>
            <person name="Soltis P."/>
            <person name="Zapata F."/>
        </authorList>
    </citation>
    <scope>NUCLEOTIDE SEQUENCE</scope>
    <source>
        <strain evidence="2">UCBG92.1500</strain>
        <tissue evidence="2">Leaf</tissue>
    </source>
</reference>
<feature type="compositionally biased region" description="Gly residues" evidence="1">
    <location>
        <begin position="59"/>
        <end position="71"/>
    </location>
</feature>
<proteinExistence type="predicted"/>